<sequence length="318" mass="34467">MTEQRYTRQNFAQGQATYEEGLTYGATEDDISQEAAAASNSQPEYEYAEPPLTGGSSTTFSSPGLESSWNPFDESFGNAYAWQKWDAQEHPSTSPRQAYSSVDCGSGSASIGQTNFSTSMSNYTTPQMPKNHSSASPYYTSEGQYTGQNSDAHYQVAISDFACQPADSSIPAPNSTKSHRQEHKHSASSSKKSGSTELSMTSNSSKPSSASKPCSSKRAQQSRVSEHNTTEKRYRGRMNDEFASLLAALPKDVVASASGGLASAERSLSKIEVLDLAKKYIDTMESDQAELEDEEQSLQAQVDFFKKVFVSCGGQLLP</sequence>
<dbReference type="PROSITE" id="PS50888">
    <property type="entry name" value="BHLH"/>
    <property type="match status" value="1"/>
</dbReference>
<feature type="compositionally biased region" description="Polar residues" evidence="2">
    <location>
        <begin position="90"/>
        <end position="100"/>
    </location>
</feature>
<evidence type="ECO:0000256" key="1">
    <source>
        <dbReference type="SAM" id="Coils"/>
    </source>
</evidence>
<dbReference type="GO" id="GO:0046983">
    <property type="term" value="F:protein dimerization activity"/>
    <property type="evidence" value="ECO:0007669"/>
    <property type="project" value="InterPro"/>
</dbReference>
<evidence type="ECO:0000313" key="5">
    <source>
        <dbReference type="Proteomes" id="UP000184330"/>
    </source>
</evidence>
<evidence type="ECO:0000259" key="3">
    <source>
        <dbReference type="PROSITE" id="PS50888"/>
    </source>
</evidence>
<dbReference type="SMART" id="SM00353">
    <property type="entry name" value="HLH"/>
    <property type="match status" value="1"/>
</dbReference>
<dbReference type="OrthoDB" id="10635663at2759"/>
<organism evidence="4 5">
    <name type="scientific">Phialocephala subalpina</name>
    <dbReference type="NCBI Taxonomy" id="576137"/>
    <lineage>
        <taxon>Eukaryota</taxon>
        <taxon>Fungi</taxon>
        <taxon>Dikarya</taxon>
        <taxon>Ascomycota</taxon>
        <taxon>Pezizomycotina</taxon>
        <taxon>Leotiomycetes</taxon>
        <taxon>Helotiales</taxon>
        <taxon>Mollisiaceae</taxon>
        <taxon>Phialocephala</taxon>
        <taxon>Phialocephala fortinii species complex</taxon>
    </lineage>
</organism>
<feature type="compositionally biased region" description="Basic and acidic residues" evidence="2">
    <location>
        <begin position="224"/>
        <end position="237"/>
    </location>
</feature>
<gene>
    <name evidence="4" type="ORF">PAC_17284</name>
</gene>
<evidence type="ECO:0000256" key="2">
    <source>
        <dbReference type="SAM" id="MobiDB-lite"/>
    </source>
</evidence>
<dbReference type="Gene3D" id="4.10.280.10">
    <property type="entry name" value="Helix-loop-helix DNA-binding domain"/>
    <property type="match status" value="1"/>
</dbReference>
<dbReference type="PANTHER" id="PTHR47336:SF4">
    <property type="entry name" value="BHLH TRANSCRIPTION FACTOR (EUROFUNG)"/>
    <property type="match status" value="1"/>
</dbReference>
<evidence type="ECO:0000313" key="4">
    <source>
        <dbReference type="EMBL" id="CZR67385.1"/>
    </source>
</evidence>
<dbReference type="Pfam" id="PF00010">
    <property type="entry name" value="HLH"/>
    <property type="match status" value="1"/>
</dbReference>
<keyword evidence="1" id="KW-0175">Coiled coil</keyword>
<proteinExistence type="predicted"/>
<feature type="compositionally biased region" description="Low complexity" evidence="2">
    <location>
        <begin position="50"/>
        <end position="65"/>
    </location>
</feature>
<dbReference type="InterPro" id="IPR052099">
    <property type="entry name" value="Regulatory_TF_Diverse"/>
</dbReference>
<feature type="compositionally biased region" description="Polar residues" evidence="2">
    <location>
        <begin position="107"/>
        <end position="151"/>
    </location>
</feature>
<feature type="compositionally biased region" description="Low complexity" evidence="2">
    <location>
        <begin position="187"/>
        <end position="217"/>
    </location>
</feature>
<dbReference type="PANTHER" id="PTHR47336">
    <property type="entry name" value="TRANSCRIPTION FACTOR HMS1-RELATED"/>
    <property type="match status" value="1"/>
</dbReference>
<protein>
    <recommendedName>
        <fullName evidence="3">BHLH domain-containing protein</fullName>
    </recommendedName>
</protein>
<reference evidence="4 5" key="1">
    <citation type="submission" date="2016-03" db="EMBL/GenBank/DDBJ databases">
        <authorList>
            <person name="Ploux O."/>
        </authorList>
    </citation>
    <scope>NUCLEOTIDE SEQUENCE [LARGE SCALE GENOMIC DNA]</scope>
    <source>
        <strain evidence="4 5">UAMH 11012</strain>
    </source>
</reference>
<dbReference type="STRING" id="576137.A0A1L7XQV6"/>
<name>A0A1L7XQV6_9HELO</name>
<feature type="coiled-coil region" evidence="1">
    <location>
        <begin position="274"/>
        <end position="308"/>
    </location>
</feature>
<accession>A0A1L7XQV6</accession>
<dbReference type="AlphaFoldDB" id="A0A1L7XQV6"/>
<dbReference type="SUPFAM" id="SSF47459">
    <property type="entry name" value="HLH, helix-loop-helix DNA-binding domain"/>
    <property type="match status" value="1"/>
</dbReference>
<dbReference type="InterPro" id="IPR036638">
    <property type="entry name" value="HLH_DNA-bd_sf"/>
</dbReference>
<dbReference type="EMBL" id="FJOG01000043">
    <property type="protein sequence ID" value="CZR67385.1"/>
    <property type="molecule type" value="Genomic_DNA"/>
</dbReference>
<dbReference type="InterPro" id="IPR011598">
    <property type="entry name" value="bHLH_dom"/>
</dbReference>
<dbReference type="Proteomes" id="UP000184330">
    <property type="component" value="Unassembled WGS sequence"/>
</dbReference>
<keyword evidence="5" id="KW-1185">Reference proteome</keyword>
<feature type="region of interest" description="Disordered" evidence="2">
    <location>
        <begin position="87"/>
        <end position="151"/>
    </location>
</feature>
<feature type="region of interest" description="Disordered" evidence="2">
    <location>
        <begin position="25"/>
        <end position="68"/>
    </location>
</feature>
<feature type="domain" description="BHLH" evidence="3">
    <location>
        <begin position="222"/>
        <end position="284"/>
    </location>
</feature>
<feature type="region of interest" description="Disordered" evidence="2">
    <location>
        <begin position="165"/>
        <end position="237"/>
    </location>
</feature>